<dbReference type="Proteomes" id="UP000256964">
    <property type="component" value="Unassembled WGS sequence"/>
</dbReference>
<dbReference type="AlphaFoldDB" id="A0A371DIH3"/>
<feature type="compositionally biased region" description="Polar residues" evidence="1">
    <location>
        <begin position="250"/>
        <end position="263"/>
    </location>
</feature>
<feature type="region of interest" description="Disordered" evidence="1">
    <location>
        <begin position="787"/>
        <end position="900"/>
    </location>
</feature>
<feature type="compositionally biased region" description="Low complexity" evidence="1">
    <location>
        <begin position="871"/>
        <end position="889"/>
    </location>
</feature>
<feature type="compositionally biased region" description="Basic and acidic residues" evidence="1">
    <location>
        <begin position="838"/>
        <end position="853"/>
    </location>
</feature>
<protein>
    <submittedName>
        <fullName evidence="2">Uncharacterized protein</fullName>
    </submittedName>
</protein>
<evidence type="ECO:0000313" key="2">
    <source>
        <dbReference type="EMBL" id="RDX52341.1"/>
    </source>
</evidence>
<feature type="compositionally biased region" description="Basic and acidic residues" evidence="1">
    <location>
        <begin position="420"/>
        <end position="444"/>
    </location>
</feature>
<gene>
    <name evidence="2" type="ORF">OH76DRAFT_1416864</name>
</gene>
<reference evidence="2 3" key="1">
    <citation type="journal article" date="2018" name="Biotechnol. Biofuels">
        <title>Integrative visual omics of the white-rot fungus Polyporus brumalis exposes the biotechnological potential of its oxidative enzymes for delignifying raw plant biomass.</title>
        <authorList>
            <person name="Miyauchi S."/>
            <person name="Rancon A."/>
            <person name="Drula E."/>
            <person name="Hage H."/>
            <person name="Chaduli D."/>
            <person name="Favel A."/>
            <person name="Grisel S."/>
            <person name="Henrissat B."/>
            <person name="Herpoel-Gimbert I."/>
            <person name="Ruiz-Duenas F.J."/>
            <person name="Chevret D."/>
            <person name="Hainaut M."/>
            <person name="Lin J."/>
            <person name="Wang M."/>
            <person name="Pangilinan J."/>
            <person name="Lipzen A."/>
            <person name="Lesage-Meessen L."/>
            <person name="Navarro D."/>
            <person name="Riley R."/>
            <person name="Grigoriev I.V."/>
            <person name="Zhou S."/>
            <person name="Raouche S."/>
            <person name="Rosso M.N."/>
        </authorList>
    </citation>
    <scope>NUCLEOTIDE SEQUENCE [LARGE SCALE GENOMIC DNA]</scope>
    <source>
        <strain evidence="2 3">BRFM 1820</strain>
    </source>
</reference>
<feature type="region of interest" description="Disordered" evidence="1">
    <location>
        <begin position="1"/>
        <end position="204"/>
    </location>
</feature>
<keyword evidence="3" id="KW-1185">Reference proteome</keyword>
<feature type="region of interest" description="Disordered" evidence="1">
    <location>
        <begin position="420"/>
        <end position="466"/>
    </location>
</feature>
<proteinExistence type="predicted"/>
<evidence type="ECO:0000256" key="1">
    <source>
        <dbReference type="SAM" id="MobiDB-lite"/>
    </source>
</evidence>
<dbReference type="EMBL" id="KZ857391">
    <property type="protein sequence ID" value="RDX52341.1"/>
    <property type="molecule type" value="Genomic_DNA"/>
</dbReference>
<feature type="compositionally biased region" description="Basic and acidic residues" evidence="1">
    <location>
        <begin position="136"/>
        <end position="146"/>
    </location>
</feature>
<feature type="region of interest" description="Disordered" evidence="1">
    <location>
        <begin position="216"/>
        <end position="359"/>
    </location>
</feature>
<evidence type="ECO:0000313" key="3">
    <source>
        <dbReference type="Proteomes" id="UP000256964"/>
    </source>
</evidence>
<name>A0A371DIH3_9APHY</name>
<dbReference type="OrthoDB" id="2803824at2759"/>
<sequence>MSVSTRRILRLPSEDDKDSTNGANRSSGRAIRQQVGDYVDEIPVASDEEGTVIGNDGTLTEGREAEEQQGRQQSEESSLPSSSPISFPSTDIECSPPGRAANPSALFQFDGCESMDFEDGELHEAAPPANQQAMTEDERAMLRELDQLNGEQYASHRRDSVPIQRNRKRSWGGSQGSEEMSRTARRARRDEATPAAQSYGLPPIAEMLANPWGEFGMAEDAQERNTRPLACSTPRNVSQYDTKARYPLNSRFSFDSQANVSGNPPTPFARANTTLDSKPSPRAGTDRQEDNGIPWATSRDRHDDGQRMLIDTPDEDDEESSLLRTPPGPRTRRYSASAADLRRTLADPPSANEKAGGNRTWQGGYAPHFWNQEAIGPNGKSRIPAVEDWGADGDGSVHGDTFSPIPHTKAWHYQQEMLENRERRAREAGDWDDQTHASFDERSRSAAAPGTGAEREPTRMRSQATGYAQRAPFGDVAWRDDEDDAMRADISKDWRNFDMVPTAVALGPCTKDEPTLVENPRDKKWEVHFDDPERLVCGQSVEWQREMWKDESAVIFSAYNYRYTTNGVVNRHVESAVTAITSYVTGENRFYVVPPDLDQRHALDTRDLPFIWGIRGLTAEGAARMAAIRVASSQGVSIITYPKRLRNPRWTCSLVGFLRPDVDVIRDAFLLALQDPKMREWLTKMTNASVSLRRIPREQRVDYILSTVEVRIADLDGGDFMANVYVEPPTDDMAEWREWVAYLRTRKYNNFRNGTGTARQVYWCAGCRGVDHDTMRCPFPEMKGWQGTGVGAKSHTSELLGTRRGRPEAGRGGVVRGGGTWTSAPRDGGDWSAGSGRHRSDGRDSARRNDGWRGRTPTGRPPWSGGHAAQRQHQSQRPQQSQRWNQTQQWADMSTGGWRM</sequence>
<accession>A0A371DIH3</accession>
<dbReference type="STRING" id="139420.A0A371DIH3"/>
<organism evidence="2 3">
    <name type="scientific">Lentinus brumalis</name>
    <dbReference type="NCBI Taxonomy" id="2498619"/>
    <lineage>
        <taxon>Eukaryota</taxon>
        <taxon>Fungi</taxon>
        <taxon>Dikarya</taxon>
        <taxon>Basidiomycota</taxon>
        <taxon>Agaricomycotina</taxon>
        <taxon>Agaricomycetes</taxon>
        <taxon>Polyporales</taxon>
        <taxon>Polyporaceae</taxon>
        <taxon>Lentinus</taxon>
    </lineage>
</organism>
<feature type="compositionally biased region" description="Gly residues" evidence="1">
    <location>
        <begin position="810"/>
        <end position="820"/>
    </location>
</feature>
<feature type="compositionally biased region" description="Low complexity" evidence="1">
    <location>
        <begin position="70"/>
        <end position="89"/>
    </location>
</feature>